<accession>E4QBK9</accession>
<dbReference type="Proteomes" id="UP000006890">
    <property type="component" value="Chromosome"/>
</dbReference>
<sequence length="104" mass="11656">MQRIPGTVTAKGQNKSPNRTQRYFEKTRYIPDSQGAGKTSRIVVAKFKNVVYNKISQAKLCSKAVYKNVKIKVGKQKLALVTKQPGLLCFEKKNFCAVFSKSVV</sequence>
<dbReference type="KEGG" id="chd:Calhy_0363"/>
<feature type="compositionally biased region" description="Polar residues" evidence="1">
    <location>
        <begin position="10"/>
        <end position="21"/>
    </location>
</feature>
<keyword evidence="3" id="KW-1185">Reference proteome</keyword>
<feature type="region of interest" description="Disordered" evidence="1">
    <location>
        <begin position="1"/>
        <end position="21"/>
    </location>
</feature>
<evidence type="ECO:0000256" key="1">
    <source>
        <dbReference type="SAM" id="MobiDB-lite"/>
    </source>
</evidence>
<organism evidence="2 3">
    <name type="scientific">Caldicellulosiruptor hydrothermalis (strain DSM 18901 / VKM B-2411 / 108)</name>
    <dbReference type="NCBI Taxonomy" id="632292"/>
    <lineage>
        <taxon>Bacteria</taxon>
        <taxon>Bacillati</taxon>
        <taxon>Bacillota</taxon>
        <taxon>Bacillota incertae sedis</taxon>
        <taxon>Caldicellulosiruptorales</taxon>
        <taxon>Caldicellulosiruptoraceae</taxon>
        <taxon>Caldicellulosiruptor</taxon>
    </lineage>
</organism>
<reference key="1">
    <citation type="submission" date="2010-09" db="EMBL/GenBank/DDBJ databases">
        <title>Complete sequence of Caldicellulosiruptor hydrothermalis 108.</title>
        <authorList>
            <consortium name="US DOE Joint Genome Institute"/>
            <person name="Lucas S."/>
            <person name="Copeland A."/>
            <person name="Lapidus A."/>
            <person name="Cheng J.-F."/>
            <person name="Bruce D."/>
            <person name="Goodwin L."/>
            <person name="Pitluck S."/>
            <person name="Davenport K."/>
            <person name="Detter J.C."/>
            <person name="Han C."/>
            <person name="Tapia R."/>
            <person name="Land M."/>
            <person name="Hauser L."/>
            <person name="Chang Y.-J."/>
            <person name="Jeffries C."/>
            <person name="Kyrpides N."/>
            <person name="Ivanova N."/>
            <person name="Mikhailova N."/>
            <person name="Blumer-Schuette S.E."/>
            <person name="Kelly R.M."/>
            <person name="Woyke T."/>
        </authorList>
    </citation>
    <scope>NUCLEOTIDE SEQUENCE</scope>
    <source>
        <strain>108</strain>
    </source>
</reference>
<name>E4QBK9_CALH1</name>
<evidence type="ECO:0000313" key="2">
    <source>
        <dbReference type="EMBL" id="ADQ06111.1"/>
    </source>
</evidence>
<dbReference type="AlphaFoldDB" id="E4QBK9"/>
<evidence type="ECO:0000313" key="3">
    <source>
        <dbReference type="Proteomes" id="UP000006890"/>
    </source>
</evidence>
<proteinExistence type="predicted"/>
<dbReference type="STRING" id="632292.Calhy_0363"/>
<dbReference type="EMBL" id="CP002219">
    <property type="protein sequence ID" value="ADQ06111.1"/>
    <property type="molecule type" value="Genomic_DNA"/>
</dbReference>
<reference evidence="2 3" key="2">
    <citation type="journal article" date="2011" name="J. Bacteriol.">
        <title>Complete genome sequences for the anaerobic, extremely thermophilic plant biomass-degrading bacteria Caldicellulosiruptor hydrothermalis, Caldicellulosiruptor kristjanssonii, Caldicellulosiruptor kronotskyensis, Caldicellulosiruptor owensenis, and Caldicellulosiruptor lactoaceticus.</title>
        <authorList>
            <person name="Blumer-Schuette S.E."/>
            <person name="Ozdemir I."/>
            <person name="Mistry D."/>
            <person name="Lucas S."/>
            <person name="Lapidus A."/>
            <person name="Cheng J.F."/>
            <person name="Goodwin L.A."/>
            <person name="Pitluck S."/>
            <person name="Land M.L."/>
            <person name="Hauser L.J."/>
            <person name="Woyke T."/>
            <person name="Mikhailova N."/>
            <person name="Pati A."/>
            <person name="Kyrpides N.C."/>
            <person name="Ivanova N."/>
            <person name="Detter J.C."/>
            <person name="Walston-Davenport K."/>
            <person name="Han S."/>
            <person name="Adams M.W."/>
            <person name="Kelly R.M."/>
        </authorList>
    </citation>
    <scope>NUCLEOTIDE SEQUENCE [LARGE SCALE GENOMIC DNA]</scope>
    <source>
        <strain evidence="3">DSM 18901 / VKM B-2411 / 108</strain>
    </source>
</reference>
<dbReference type="RefSeq" id="WP_013402320.1">
    <property type="nucleotide sequence ID" value="NC_014652.1"/>
</dbReference>
<gene>
    <name evidence="2" type="ordered locus">Calhy_0363</name>
</gene>
<dbReference type="HOGENOM" id="CLU_2244945_0_0_9"/>
<protein>
    <submittedName>
        <fullName evidence="2">Uncharacterized protein</fullName>
    </submittedName>
</protein>